<feature type="compositionally biased region" description="Low complexity" evidence="1">
    <location>
        <begin position="94"/>
        <end position="105"/>
    </location>
</feature>
<evidence type="ECO:0000256" key="1">
    <source>
        <dbReference type="SAM" id="MobiDB-lite"/>
    </source>
</evidence>
<name>A0ABY5GSM1_9GAMM</name>
<dbReference type="Gene3D" id="3.40.470.10">
    <property type="entry name" value="Uracil-DNA glycosylase-like domain"/>
    <property type="match status" value="1"/>
</dbReference>
<reference evidence="2" key="1">
    <citation type="submission" date="2021-04" db="EMBL/GenBank/DDBJ databases">
        <title>Oceanospirillales bacteria with DddD are important DMSP degraders in coastal seawater.</title>
        <authorList>
            <person name="Liu J."/>
        </authorList>
    </citation>
    <scope>NUCLEOTIDE SEQUENCE</scope>
    <source>
        <strain evidence="2">GY6</strain>
    </source>
</reference>
<dbReference type="SUPFAM" id="SSF52141">
    <property type="entry name" value="Uracil-DNA glycosylase-like"/>
    <property type="match status" value="1"/>
</dbReference>
<accession>A0ABY5GSM1</accession>
<dbReference type="InterPro" id="IPR036895">
    <property type="entry name" value="Uracil-DNA_glycosylase-like_sf"/>
</dbReference>
<keyword evidence="3" id="KW-1185">Reference proteome</keyword>
<evidence type="ECO:0000313" key="3">
    <source>
        <dbReference type="Proteomes" id="UP001059950"/>
    </source>
</evidence>
<organism evidence="2 3">
    <name type="scientific">Amphritea atlantica</name>
    <dbReference type="NCBI Taxonomy" id="355243"/>
    <lineage>
        <taxon>Bacteria</taxon>
        <taxon>Pseudomonadati</taxon>
        <taxon>Pseudomonadota</taxon>
        <taxon>Gammaproteobacteria</taxon>
        <taxon>Oceanospirillales</taxon>
        <taxon>Oceanospirillaceae</taxon>
        <taxon>Amphritea</taxon>
    </lineage>
</organism>
<evidence type="ECO:0008006" key="4">
    <source>
        <dbReference type="Google" id="ProtNLM"/>
    </source>
</evidence>
<protein>
    <recommendedName>
        <fullName evidence="4">Uracil-DNA glycosylase-like domain-containing protein</fullName>
    </recommendedName>
</protein>
<dbReference type="Proteomes" id="UP001059950">
    <property type="component" value="Chromosome"/>
</dbReference>
<dbReference type="EMBL" id="CP073344">
    <property type="protein sequence ID" value="UTW02956.1"/>
    <property type="molecule type" value="Genomic_DNA"/>
</dbReference>
<feature type="region of interest" description="Disordered" evidence="1">
    <location>
        <begin position="94"/>
        <end position="140"/>
    </location>
</feature>
<evidence type="ECO:0000313" key="2">
    <source>
        <dbReference type="EMBL" id="UTW02956.1"/>
    </source>
</evidence>
<proteinExistence type="predicted"/>
<gene>
    <name evidence="2" type="ORF">KDX31_16745</name>
</gene>
<sequence>MEQSQRDQYLETMGIVSWLPRRQLPGARPTPDWVWEYCWSENETAGVSGDAQGSVAKPILKPADRAIAAKQARAELSASFGSQQKTAAVSASVSAPASVSPQPQSEAIPPHQPAVSPAPRSTAPESVPAASIADDITPPQPVDIDLPDPSAQTDQKPFKLAFMIYQDCLVVDSLPPVSVSARGQQNSGHADAHHQILLDKILRSIGLSGGSTAEFYTLPWPMFASKSLDQGAQQARLTVQHKLKKSLQKFPVNTVLLLGESAAQMVLERSEPLDQLRGMLFSLRSSVKTLASASLTEMMMLPGCKREVWNDLQPLLDHLQLQSAADEQ</sequence>